<accession>A0ABW8AFN6</accession>
<keyword evidence="1" id="KW-0812">Transmembrane</keyword>
<proteinExistence type="predicted"/>
<evidence type="ECO:0000313" key="3">
    <source>
        <dbReference type="Proteomes" id="UP001612928"/>
    </source>
</evidence>
<keyword evidence="3" id="KW-1185">Reference proteome</keyword>
<name>A0ABW8AFN6_9ACTN</name>
<dbReference type="EMBL" id="JBITMB010000015">
    <property type="protein sequence ID" value="MFI7445593.1"/>
    <property type="molecule type" value="Genomic_DNA"/>
</dbReference>
<feature type="transmembrane region" description="Helical" evidence="1">
    <location>
        <begin position="143"/>
        <end position="161"/>
    </location>
</feature>
<feature type="transmembrane region" description="Helical" evidence="1">
    <location>
        <begin position="77"/>
        <end position="103"/>
    </location>
</feature>
<evidence type="ECO:0000256" key="1">
    <source>
        <dbReference type="SAM" id="Phobius"/>
    </source>
</evidence>
<dbReference type="PANTHER" id="PTHR39419:SF1">
    <property type="entry name" value="SLL0814 PROTEIN"/>
    <property type="match status" value="1"/>
</dbReference>
<comment type="caution">
    <text evidence="2">The sequence shown here is derived from an EMBL/GenBank/DDBJ whole genome shotgun (WGS) entry which is preliminary data.</text>
</comment>
<feature type="transmembrane region" description="Helical" evidence="1">
    <location>
        <begin position="115"/>
        <end position="136"/>
    </location>
</feature>
<sequence length="272" mass="28192">MNDSRTTRTGAPAPARRPRLPVAGRKLGTVALAAMVILQVVSGLHADPGRFTTPIVAVLALSAVSFAAAARGWTRALTAFGAAVATGYAAEVIGVATGFPFGAYRYTGALWPEVGGVPVAVAVAWGGMGLAAYGIGCAVAAAWPVRLAAGALAMTAWDLFLDPQMIRLGLWTWAEPGPYRGVPLTNFAGWLLVSLLVMVVLWRVLGDVNVGRGLVGVYTTMAVMETVGFAAVFTPPDPLVAAVGGTAMGAFAVAAWARTWRVRRRGSRGWGT</sequence>
<evidence type="ECO:0000313" key="2">
    <source>
        <dbReference type="EMBL" id="MFI7445593.1"/>
    </source>
</evidence>
<keyword evidence="1" id="KW-1133">Transmembrane helix</keyword>
<feature type="transmembrane region" description="Helical" evidence="1">
    <location>
        <begin position="51"/>
        <end position="70"/>
    </location>
</feature>
<reference evidence="2 3" key="1">
    <citation type="submission" date="2024-10" db="EMBL/GenBank/DDBJ databases">
        <title>The Natural Products Discovery Center: Release of the First 8490 Sequenced Strains for Exploring Actinobacteria Biosynthetic Diversity.</title>
        <authorList>
            <person name="Kalkreuter E."/>
            <person name="Kautsar S.A."/>
            <person name="Yang D."/>
            <person name="Bader C.D."/>
            <person name="Teijaro C.N."/>
            <person name="Fluegel L."/>
            <person name="Davis C.M."/>
            <person name="Simpson J.R."/>
            <person name="Lauterbach L."/>
            <person name="Steele A.D."/>
            <person name="Gui C."/>
            <person name="Meng S."/>
            <person name="Li G."/>
            <person name="Viehrig K."/>
            <person name="Ye F."/>
            <person name="Su P."/>
            <person name="Kiefer A.F."/>
            <person name="Nichols A."/>
            <person name="Cepeda A.J."/>
            <person name="Yan W."/>
            <person name="Fan B."/>
            <person name="Jiang Y."/>
            <person name="Adhikari A."/>
            <person name="Zheng C.-J."/>
            <person name="Schuster L."/>
            <person name="Cowan T.M."/>
            <person name="Smanski M.J."/>
            <person name="Chevrette M.G."/>
            <person name="De Carvalho L.P.S."/>
            <person name="Shen B."/>
        </authorList>
    </citation>
    <scope>NUCLEOTIDE SEQUENCE [LARGE SCALE GENOMIC DNA]</scope>
    <source>
        <strain evidence="2 3">NPDC049503</strain>
    </source>
</reference>
<dbReference type="InterPro" id="IPR007354">
    <property type="entry name" value="CruF-like"/>
</dbReference>
<keyword evidence="1" id="KW-0472">Membrane</keyword>
<feature type="transmembrane region" description="Helical" evidence="1">
    <location>
        <begin position="214"/>
        <end position="233"/>
    </location>
</feature>
<dbReference type="RefSeq" id="WP_397026064.1">
    <property type="nucleotide sequence ID" value="NZ_JBITMB010000015.1"/>
</dbReference>
<organism evidence="2 3">
    <name type="scientific">Nonomuraea indica</name>
    <dbReference type="NCBI Taxonomy" id="1581193"/>
    <lineage>
        <taxon>Bacteria</taxon>
        <taxon>Bacillati</taxon>
        <taxon>Actinomycetota</taxon>
        <taxon>Actinomycetes</taxon>
        <taxon>Streptosporangiales</taxon>
        <taxon>Streptosporangiaceae</taxon>
        <taxon>Nonomuraea</taxon>
    </lineage>
</organism>
<dbReference type="Pfam" id="PF04240">
    <property type="entry name" value="Caroten_synth"/>
    <property type="match status" value="1"/>
</dbReference>
<feature type="transmembrane region" description="Helical" evidence="1">
    <location>
        <begin position="239"/>
        <end position="257"/>
    </location>
</feature>
<dbReference type="Proteomes" id="UP001612928">
    <property type="component" value="Unassembled WGS sequence"/>
</dbReference>
<feature type="transmembrane region" description="Helical" evidence="1">
    <location>
        <begin position="181"/>
        <end position="202"/>
    </location>
</feature>
<protein>
    <submittedName>
        <fullName evidence="2">Carotenoid biosynthesis protein</fullName>
    </submittedName>
</protein>
<gene>
    <name evidence="2" type="ORF">ACIBP5_36975</name>
</gene>
<dbReference type="PANTHER" id="PTHR39419">
    <property type="entry name" value="SLL0814 PROTEIN"/>
    <property type="match status" value="1"/>
</dbReference>
<feature type="transmembrane region" description="Helical" evidence="1">
    <location>
        <begin position="27"/>
        <end position="45"/>
    </location>
</feature>